<dbReference type="PANTHER" id="PTHR11364:SF27">
    <property type="entry name" value="SULFURTRANSFERASE"/>
    <property type="match status" value="1"/>
</dbReference>
<protein>
    <submittedName>
        <fullName evidence="4">3-mercaptopyruvate sulfurtransferase</fullName>
    </submittedName>
</protein>
<accession>K6VG24</accession>
<dbReference type="OrthoDB" id="9770030at2"/>
<name>K6VG24_9MICO</name>
<dbReference type="SUPFAM" id="SSF52821">
    <property type="entry name" value="Rhodanese/Cell cycle control phosphatase"/>
    <property type="match status" value="2"/>
</dbReference>
<dbReference type="GO" id="GO:0004792">
    <property type="term" value="F:thiosulfate-cyanide sulfurtransferase activity"/>
    <property type="evidence" value="ECO:0007669"/>
    <property type="project" value="InterPro"/>
</dbReference>
<evidence type="ECO:0000313" key="5">
    <source>
        <dbReference type="Proteomes" id="UP000008366"/>
    </source>
</evidence>
<dbReference type="CDD" id="cd01448">
    <property type="entry name" value="TST_Repeat_1"/>
    <property type="match status" value="1"/>
</dbReference>
<evidence type="ECO:0000256" key="1">
    <source>
        <dbReference type="ARBA" id="ARBA00022679"/>
    </source>
</evidence>
<dbReference type="STRING" id="1184609.KILIM_016_00780"/>
<comment type="caution">
    <text evidence="4">The sequence shown here is derived from an EMBL/GenBank/DDBJ whole genome shotgun (WGS) entry which is preliminary data.</text>
</comment>
<evidence type="ECO:0000259" key="3">
    <source>
        <dbReference type="PROSITE" id="PS50206"/>
    </source>
</evidence>
<dbReference type="InterPro" id="IPR045078">
    <property type="entry name" value="TST/MPST-like"/>
</dbReference>
<organism evidence="4 5">
    <name type="scientific">Kineosphaera limosa NBRC 100340</name>
    <dbReference type="NCBI Taxonomy" id="1184609"/>
    <lineage>
        <taxon>Bacteria</taxon>
        <taxon>Bacillati</taxon>
        <taxon>Actinomycetota</taxon>
        <taxon>Actinomycetes</taxon>
        <taxon>Micrococcales</taxon>
        <taxon>Dermatophilaceae</taxon>
        <taxon>Kineosphaera</taxon>
    </lineage>
</organism>
<dbReference type="PANTHER" id="PTHR11364">
    <property type="entry name" value="THIOSULFATE SULFERTANSFERASE"/>
    <property type="match status" value="1"/>
</dbReference>
<keyword evidence="5" id="KW-1185">Reference proteome</keyword>
<dbReference type="RefSeq" id="WP_006591670.1">
    <property type="nucleotide sequence ID" value="NZ_BAHD01000016.1"/>
</dbReference>
<dbReference type="AlphaFoldDB" id="K6VG24"/>
<dbReference type="InterPro" id="IPR001763">
    <property type="entry name" value="Rhodanese-like_dom"/>
</dbReference>
<feature type="domain" description="Rhodanese" evidence="3">
    <location>
        <begin position="20"/>
        <end position="140"/>
    </location>
</feature>
<feature type="domain" description="Rhodanese" evidence="3">
    <location>
        <begin position="168"/>
        <end position="281"/>
    </location>
</feature>
<gene>
    <name evidence="4" type="primary">sseA</name>
    <name evidence="4" type="ORF">KILIM_016_00780</name>
</gene>
<dbReference type="InterPro" id="IPR001307">
    <property type="entry name" value="Thiosulphate_STrfase_CS"/>
</dbReference>
<dbReference type="InterPro" id="IPR036873">
    <property type="entry name" value="Rhodanese-like_dom_sf"/>
</dbReference>
<evidence type="ECO:0000256" key="2">
    <source>
        <dbReference type="ARBA" id="ARBA00022737"/>
    </source>
</evidence>
<dbReference type="PROSITE" id="PS50206">
    <property type="entry name" value="RHODANESE_3"/>
    <property type="match status" value="2"/>
</dbReference>
<dbReference type="PROSITE" id="PS00380">
    <property type="entry name" value="RHODANESE_1"/>
    <property type="match status" value="1"/>
</dbReference>
<dbReference type="SMART" id="SM00450">
    <property type="entry name" value="RHOD"/>
    <property type="match status" value="2"/>
</dbReference>
<dbReference type="CDD" id="cd01449">
    <property type="entry name" value="TST_Repeat_2"/>
    <property type="match status" value="1"/>
</dbReference>
<evidence type="ECO:0000313" key="4">
    <source>
        <dbReference type="EMBL" id="GAB95138.1"/>
    </source>
</evidence>
<sequence>MHRHPLITASQLADLLAGSPGDAPLILDVRWELGSDNGYDAYLQGHLPGAVFVDLERDLSGRRGDGGSGGRHPMPTVDDFELNMAECGVDNDRLVVVYDDFGSLAAARLWWLLRHFGKYDVLVLDGGIAAWRALRLPIASGFRMVEEGDFSVRRSRINVLEAEQADLYAREGLLIDARPADRFHGQNETIDPVAGHIPRAVSLPARSLVAGDGRLLPERELRQALGAVGIDGERPVATYCGSGVQASLVALAIAAADLGGQVPVYIGSWSDWITDPARPVEVDVRTPAAGGGAG</sequence>
<dbReference type="Proteomes" id="UP000008366">
    <property type="component" value="Unassembled WGS sequence"/>
</dbReference>
<keyword evidence="4" id="KW-0670">Pyruvate</keyword>
<dbReference type="Pfam" id="PF00581">
    <property type="entry name" value="Rhodanese"/>
    <property type="match status" value="2"/>
</dbReference>
<dbReference type="Gene3D" id="3.40.250.10">
    <property type="entry name" value="Rhodanese-like domain"/>
    <property type="match status" value="2"/>
</dbReference>
<dbReference type="EMBL" id="BAHD01000016">
    <property type="protein sequence ID" value="GAB95138.1"/>
    <property type="molecule type" value="Genomic_DNA"/>
</dbReference>
<keyword evidence="1 4" id="KW-0808">Transferase</keyword>
<proteinExistence type="predicted"/>
<reference evidence="4 5" key="1">
    <citation type="submission" date="2012-08" db="EMBL/GenBank/DDBJ databases">
        <title>Whole genome shotgun sequence of Kineosphaera limosa NBRC 100340.</title>
        <authorList>
            <person name="Yoshida I."/>
            <person name="Isaki S."/>
            <person name="Hosoyama A."/>
            <person name="Tsuchikane K."/>
            <person name="Katsumata H."/>
            <person name="Ando Y."/>
            <person name="Ohji S."/>
            <person name="Hamada M."/>
            <person name="Tamura T."/>
            <person name="Yamazoe A."/>
            <person name="Yamazaki S."/>
            <person name="Fujita N."/>
        </authorList>
    </citation>
    <scope>NUCLEOTIDE SEQUENCE [LARGE SCALE GENOMIC DNA]</scope>
    <source>
        <strain evidence="4 5">NBRC 100340</strain>
    </source>
</reference>
<keyword evidence="2" id="KW-0677">Repeat</keyword>
<dbReference type="eggNOG" id="COG2897">
    <property type="taxonomic scope" value="Bacteria"/>
</dbReference>